<accession>A0A0R3U011</accession>
<proteinExistence type="predicted"/>
<reference evidence="2 3" key="2">
    <citation type="submission" date="2018-11" db="EMBL/GenBank/DDBJ databases">
        <authorList>
            <consortium name="Pathogen Informatics"/>
        </authorList>
    </citation>
    <scope>NUCLEOTIDE SEQUENCE [LARGE SCALE GENOMIC DNA]</scope>
</reference>
<sequence>MGNASSKKSKRKLSNKKKETGQNPNAEIGIQCALIIPANRQDFLHLKGGQSSKKTQVDIKPWLESRSTSITPLKSHHNYPISPNEGVYQASISNINHKDSSQAYARKKTDAIPELCPLTTEYLKNFDLTRVRQAPSKWIHPAPHMDVFSATQNHNFIWQAPSGPVGNVEKSSKIIFLRKAKSWHDYLNQNKNCDGKR</sequence>
<organism evidence="4">
    <name type="scientific">Rodentolepis nana</name>
    <name type="common">Dwarf tapeworm</name>
    <name type="synonym">Hymenolepis nana</name>
    <dbReference type="NCBI Taxonomy" id="102285"/>
    <lineage>
        <taxon>Eukaryota</taxon>
        <taxon>Metazoa</taxon>
        <taxon>Spiralia</taxon>
        <taxon>Lophotrochozoa</taxon>
        <taxon>Platyhelminthes</taxon>
        <taxon>Cestoda</taxon>
        <taxon>Eucestoda</taxon>
        <taxon>Cyclophyllidea</taxon>
        <taxon>Hymenolepididae</taxon>
        <taxon>Rodentolepis</taxon>
    </lineage>
</organism>
<evidence type="ECO:0000256" key="1">
    <source>
        <dbReference type="SAM" id="MobiDB-lite"/>
    </source>
</evidence>
<evidence type="ECO:0000313" key="4">
    <source>
        <dbReference type="WBParaSite" id="HNAJ_0001346001-mRNA-1"/>
    </source>
</evidence>
<feature type="region of interest" description="Disordered" evidence="1">
    <location>
        <begin position="1"/>
        <end position="24"/>
    </location>
</feature>
<gene>
    <name evidence="2" type="ORF">HNAJ_LOCUS13434</name>
</gene>
<keyword evidence="3" id="KW-1185">Reference proteome</keyword>
<dbReference type="Proteomes" id="UP000278807">
    <property type="component" value="Unassembled WGS sequence"/>
</dbReference>
<evidence type="ECO:0000313" key="3">
    <source>
        <dbReference type="Proteomes" id="UP000278807"/>
    </source>
</evidence>
<dbReference type="WBParaSite" id="HNAJ_0001346001-mRNA-1">
    <property type="protein sequence ID" value="HNAJ_0001346001-mRNA-1"/>
    <property type="gene ID" value="HNAJ_0001346001"/>
</dbReference>
<reference evidence="4" key="1">
    <citation type="submission" date="2017-02" db="UniProtKB">
        <authorList>
            <consortium name="WormBaseParasite"/>
        </authorList>
    </citation>
    <scope>IDENTIFICATION</scope>
</reference>
<dbReference type="EMBL" id="UZAE01015429">
    <property type="protein sequence ID" value="VDO15925.1"/>
    <property type="molecule type" value="Genomic_DNA"/>
</dbReference>
<protein>
    <submittedName>
        <fullName evidence="2 4">Uncharacterized protein</fullName>
    </submittedName>
</protein>
<evidence type="ECO:0000313" key="2">
    <source>
        <dbReference type="EMBL" id="VDO15925.1"/>
    </source>
</evidence>
<name>A0A0R3U011_RODNA</name>
<dbReference type="AlphaFoldDB" id="A0A0R3U011"/>